<evidence type="ECO:0000256" key="2">
    <source>
        <dbReference type="ARBA" id="ARBA00023125"/>
    </source>
</evidence>
<dbReference type="GO" id="GO:0005634">
    <property type="term" value="C:nucleus"/>
    <property type="evidence" value="ECO:0007669"/>
    <property type="project" value="UniProtKB-SubCell"/>
</dbReference>
<dbReference type="RefSeq" id="XP_003242379.1">
    <property type="nucleotide sequence ID" value="XM_003242331.3"/>
</dbReference>
<comment type="subcellular location">
    <subcellularLocation>
        <location evidence="1 5 6">Nucleus</location>
    </subcellularLocation>
</comment>
<keyword evidence="4 5" id="KW-0539">Nucleus</keyword>
<dbReference type="InterPro" id="IPR009057">
    <property type="entry name" value="Homeodomain-like_sf"/>
</dbReference>
<evidence type="ECO:0000313" key="10">
    <source>
        <dbReference type="Proteomes" id="UP000007819"/>
    </source>
</evidence>
<dbReference type="InterPro" id="IPR017970">
    <property type="entry name" value="Homeobox_CS"/>
</dbReference>
<accession>A0A8R2A9Q1</accession>
<evidence type="ECO:0000256" key="5">
    <source>
        <dbReference type="PROSITE-ProRule" id="PRU00108"/>
    </source>
</evidence>
<dbReference type="SMART" id="SM00389">
    <property type="entry name" value="HOX"/>
    <property type="match status" value="1"/>
</dbReference>
<dbReference type="Proteomes" id="UP000007819">
    <property type="component" value="Chromosome A1"/>
</dbReference>
<proteinExistence type="predicted"/>
<dbReference type="PANTHER" id="PTHR24333:SF9">
    <property type="entry name" value="HOMEOBOX DOMAIN-CONTAINING PROTEIN"/>
    <property type="match status" value="1"/>
</dbReference>
<keyword evidence="10" id="KW-1185">Reference proteome</keyword>
<dbReference type="KEGG" id="api:100574358"/>
<dbReference type="InterPro" id="IPR001356">
    <property type="entry name" value="HD"/>
</dbReference>
<evidence type="ECO:0000256" key="1">
    <source>
        <dbReference type="ARBA" id="ARBA00004123"/>
    </source>
</evidence>
<evidence type="ECO:0000256" key="6">
    <source>
        <dbReference type="RuleBase" id="RU000682"/>
    </source>
</evidence>
<dbReference type="PRINTS" id="PR00024">
    <property type="entry name" value="HOMEOBOX"/>
</dbReference>
<evidence type="ECO:0000256" key="7">
    <source>
        <dbReference type="SAM" id="MobiDB-lite"/>
    </source>
</evidence>
<evidence type="ECO:0000259" key="8">
    <source>
        <dbReference type="PROSITE" id="PS50071"/>
    </source>
</evidence>
<protein>
    <recommendedName>
        <fullName evidence="8">Homeobox domain-containing protein</fullName>
    </recommendedName>
</protein>
<dbReference type="Gene3D" id="1.10.10.60">
    <property type="entry name" value="Homeodomain-like"/>
    <property type="match status" value="1"/>
</dbReference>
<dbReference type="CDD" id="cd00086">
    <property type="entry name" value="homeodomain"/>
    <property type="match status" value="1"/>
</dbReference>
<dbReference type="EnsemblMetazoa" id="XM_003242331.4">
    <property type="protein sequence ID" value="XP_003242379.1"/>
    <property type="gene ID" value="LOC100574358"/>
</dbReference>
<organism evidence="9 10">
    <name type="scientific">Acyrthosiphon pisum</name>
    <name type="common">Pea aphid</name>
    <dbReference type="NCBI Taxonomy" id="7029"/>
    <lineage>
        <taxon>Eukaryota</taxon>
        <taxon>Metazoa</taxon>
        <taxon>Ecdysozoa</taxon>
        <taxon>Arthropoda</taxon>
        <taxon>Hexapoda</taxon>
        <taxon>Insecta</taxon>
        <taxon>Pterygota</taxon>
        <taxon>Neoptera</taxon>
        <taxon>Paraneoptera</taxon>
        <taxon>Hemiptera</taxon>
        <taxon>Sternorrhyncha</taxon>
        <taxon>Aphidomorpha</taxon>
        <taxon>Aphidoidea</taxon>
        <taxon>Aphididae</taxon>
        <taxon>Macrosiphini</taxon>
        <taxon>Acyrthosiphon</taxon>
    </lineage>
</organism>
<keyword evidence="3 5" id="KW-0371">Homeobox</keyword>
<dbReference type="InterPro" id="IPR050848">
    <property type="entry name" value="Homeobox_TF"/>
</dbReference>
<feature type="region of interest" description="Disordered" evidence="7">
    <location>
        <begin position="258"/>
        <end position="294"/>
    </location>
</feature>
<feature type="region of interest" description="Disordered" evidence="7">
    <location>
        <begin position="146"/>
        <end position="169"/>
    </location>
</feature>
<feature type="DNA-binding region" description="Homeobox" evidence="5">
    <location>
        <begin position="165"/>
        <end position="224"/>
    </location>
</feature>
<dbReference type="OrthoDB" id="6159439at2759"/>
<dbReference type="PROSITE" id="PS00027">
    <property type="entry name" value="HOMEOBOX_1"/>
    <property type="match status" value="1"/>
</dbReference>
<dbReference type="PROSITE" id="PS50071">
    <property type="entry name" value="HOMEOBOX_2"/>
    <property type="match status" value="1"/>
</dbReference>
<evidence type="ECO:0000256" key="3">
    <source>
        <dbReference type="ARBA" id="ARBA00023155"/>
    </source>
</evidence>
<dbReference type="GO" id="GO:0003677">
    <property type="term" value="F:DNA binding"/>
    <property type="evidence" value="ECO:0007669"/>
    <property type="project" value="UniProtKB-UniRule"/>
</dbReference>
<evidence type="ECO:0000313" key="9">
    <source>
        <dbReference type="EnsemblMetazoa" id="XP_003242379.1"/>
    </source>
</evidence>
<dbReference type="GO" id="GO:0000981">
    <property type="term" value="F:DNA-binding transcription factor activity, RNA polymerase II-specific"/>
    <property type="evidence" value="ECO:0007669"/>
    <property type="project" value="InterPro"/>
</dbReference>
<sequence>MDTSSDSDSALSPGAYDQVAYNAATAITGYDDQAIIKSPSRHSESSDSGSDVAEPRGALAHHKFSIDCILGRFNGSGDAAAATTIDSCPETSDPGNRHRNDLAFRGVDSIAELNGHNFPYSSLLYGGWFAAAAAAAVANKTPPSHLFGLQAPKTVGRRSRKPGLDRKPRQAYSAKQLERLEAEFKTDKYLSVSKRMELSKALNLTEVQIKTWFQNRRTKWKKQLASKLKIAHRHGYFQPVQHYASLFAPHCYFPTAAASAASSSPSGTAGGAQNFGCGLQPQTTSAGRESAEHDAVVVERQVAAAKTERQHHHHQHHHQR</sequence>
<reference evidence="9" key="2">
    <citation type="submission" date="2022-06" db="UniProtKB">
        <authorList>
            <consortium name="EnsemblMetazoa"/>
        </authorList>
    </citation>
    <scope>IDENTIFICATION</scope>
</reference>
<dbReference type="PANTHER" id="PTHR24333">
    <property type="entry name" value="HOMEO BOX HB9 LIKE A-RELATED"/>
    <property type="match status" value="1"/>
</dbReference>
<name>A0A8R2A9Q1_ACYPI</name>
<dbReference type="GeneID" id="100574358"/>
<feature type="domain" description="Homeobox" evidence="8">
    <location>
        <begin position="163"/>
        <end position="223"/>
    </location>
</feature>
<dbReference type="Pfam" id="PF00046">
    <property type="entry name" value="Homeodomain"/>
    <property type="match status" value="1"/>
</dbReference>
<dbReference type="SUPFAM" id="SSF46689">
    <property type="entry name" value="Homeodomain-like"/>
    <property type="match status" value="1"/>
</dbReference>
<evidence type="ECO:0000256" key="4">
    <source>
        <dbReference type="ARBA" id="ARBA00023242"/>
    </source>
</evidence>
<reference evidence="10" key="1">
    <citation type="submission" date="2010-06" db="EMBL/GenBank/DDBJ databases">
        <authorList>
            <person name="Jiang H."/>
            <person name="Abraham K."/>
            <person name="Ali S."/>
            <person name="Alsbrooks S.L."/>
            <person name="Anim B.N."/>
            <person name="Anosike U.S."/>
            <person name="Attaway T."/>
            <person name="Bandaranaike D.P."/>
            <person name="Battles P.K."/>
            <person name="Bell S.N."/>
            <person name="Bell A.V."/>
            <person name="Beltran B."/>
            <person name="Bickham C."/>
            <person name="Bustamante Y."/>
            <person name="Caleb T."/>
            <person name="Canada A."/>
            <person name="Cardenas V."/>
            <person name="Carter K."/>
            <person name="Chacko J."/>
            <person name="Chandrabose M.N."/>
            <person name="Chavez D."/>
            <person name="Chavez A."/>
            <person name="Chen L."/>
            <person name="Chu H.-S."/>
            <person name="Claassen K.J."/>
            <person name="Cockrell R."/>
            <person name="Collins M."/>
            <person name="Cooper J.A."/>
            <person name="Cree A."/>
            <person name="Curry S.M."/>
            <person name="Da Y."/>
            <person name="Dao M.D."/>
            <person name="Das B."/>
            <person name="Davila M.-L."/>
            <person name="Davy-Carroll L."/>
            <person name="Denson S."/>
            <person name="Dinh H."/>
            <person name="Ebong V.E."/>
            <person name="Edwards J.R."/>
            <person name="Egan A."/>
            <person name="El-Daye J."/>
            <person name="Escobedo L."/>
            <person name="Fernandez S."/>
            <person name="Fernando P.R."/>
            <person name="Flagg N."/>
            <person name="Forbes L.D."/>
            <person name="Fowler R.G."/>
            <person name="Fu Q."/>
            <person name="Gabisi R.A."/>
            <person name="Ganer J."/>
            <person name="Garbino Pronczuk A."/>
            <person name="Garcia R.M."/>
            <person name="Garner T."/>
            <person name="Garrett T.E."/>
            <person name="Gonzalez D.A."/>
            <person name="Hamid H."/>
            <person name="Hawkins E.S."/>
            <person name="Hirani K."/>
            <person name="Hogues M.E."/>
            <person name="Hollins B."/>
            <person name="Hsiao C.-H."/>
            <person name="Jabil R."/>
            <person name="James M.L."/>
            <person name="Jhangiani S.N."/>
            <person name="Johnson B."/>
            <person name="Johnson Q."/>
            <person name="Joshi V."/>
            <person name="Kalu J.B."/>
            <person name="Kam C."/>
            <person name="Kashfia A."/>
            <person name="Keebler J."/>
            <person name="Kisamo H."/>
            <person name="Kovar C.L."/>
            <person name="Lago L.A."/>
            <person name="Lai C.-Y."/>
            <person name="Laidlaw J."/>
            <person name="Lara F."/>
            <person name="Le T.-K."/>
            <person name="Lee S.L."/>
            <person name="Legall F.H."/>
            <person name="Lemon S.J."/>
            <person name="Lewis L.R."/>
            <person name="Li B."/>
            <person name="Liu Y."/>
            <person name="Liu Y.-S."/>
            <person name="Lopez J."/>
            <person name="Lozado R.J."/>
            <person name="Lu J."/>
            <person name="Madu R.C."/>
            <person name="Maheshwari M."/>
            <person name="Maheshwari R."/>
            <person name="Malloy K."/>
            <person name="Martinez E."/>
            <person name="Mathew T."/>
            <person name="Mercado I.C."/>
            <person name="Mercado C."/>
            <person name="Meyer B."/>
            <person name="Montgomery K."/>
            <person name="Morgan M.B."/>
            <person name="Munidasa M."/>
            <person name="Nazareth L.V."/>
            <person name="Nelson J."/>
            <person name="Ng B.M."/>
            <person name="Nguyen N.B."/>
            <person name="Nguyen P.Q."/>
            <person name="Nguyen T."/>
            <person name="Obregon M."/>
            <person name="Okwuonu G.O."/>
            <person name="Onwere C.G."/>
            <person name="Orozco G."/>
            <person name="Parra A."/>
            <person name="Patel S."/>
            <person name="Patil S."/>
            <person name="Perez A."/>
            <person name="Perez Y."/>
            <person name="Pham C."/>
            <person name="Primus E.L."/>
            <person name="Pu L.-L."/>
            <person name="Puazo M."/>
            <person name="Qin X."/>
            <person name="Quiroz J.B."/>
            <person name="Reese J."/>
            <person name="Richards S."/>
            <person name="Rives C.M."/>
            <person name="Robberts R."/>
            <person name="Ruiz S.J."/>
            <person name="Ruiz M.J."/>
            <person name="Santibanez J."/>
            <person name="Schneider B.W."/>
            <person name="Sisson I."/>
            <person name="Smith M."/>
            <person name="Sodergren E."/>
            <person name="Song X.-Z."/>
            <person name="Song B.B."/>
            <person name="Summersgill H."/>
            <person name="Thelus R."/>
            <person name="Thornton R.D."/>
            <person name="Trejos Z.Y."/>
            <person name="Usmani K."/>
            <person name="Vattathil S."/>
            <person name="Villasana D."/>
            <person name="Walker D.L."/>
            <person name="Wang S."/>
            <person name="Wang K."/>
            <person name="White C.S."/>
            <person name="Williams A.C."/>
            <person name="Williamson J."/>
            <person name="Wilson K."/>
            <person name="Woghiren I.O."/>
            <person name="Woodworth J.R."/>
            <person name="Worley K.C."/>
            <person name="Wright R.A."/>
            <person name="Wu W."/>
            <person name="Young L."/>
            <person name="Zhang L."/>
            <person name="Zhang J."/>
            <person name="Zhu Y."/>
            <person name="Muzny D.M."/>
            <person name="Weinstock G."/>
            <person name="Gibbs R.A."/>
        </authorList>
    </citation>
    <scope>NUCLEOTIDE SEQUENCE [LARGE SCALE GENOMIC DNA]</scope>
    <source>
        <strain evidence="10">LSR1</strain>
    </source>
</reference>
<keyword evidence="2 5" id="KW-0238">DNA-binding</keyword>
<dbReference type="AlphaFoldDB" id="A0A8R2A9Q1"/>
<feature type="compositionally biased region" description="Low complexity" evidence="7">
    <location>
        <begin position="258"/>
        <end position="267"/>
    </location>
</feature>
<dbReference type="InterPro" id="IPR020479">
    <property type="entry name" value="HD_metazoa"/>
</dbReference>